<organism evidence="3 4">
    <name type="scientific">Coemansia javaensis</name>
    <dbReference type="NCBI Taxonomy" id="2761396"/>
    <lineage>
        <taxon>Eukaryota</taxon>
        <taxon>Fungi</taxon>
        <taxon>Fungi incertae sedis</taxon>
        <taxon>Zoopagomycota</taxon>
        <taxon>Kickxellomycotina</taxon>
        <taxon>Kickxellomycetes</taxon>
        <taxon>Kickxellales</taxon>
        <taxon>Kickxellaceae</taxon>
        <taxon>Coemansia</taxon>
    </lineage>
</organism>
<dbReference type="PANTHER" id="PTHR10845">
    <property type="entry name" value="REGULATOR OF G PROTEIN SIGNALING"/>
    <property type="match status" value="1"/>
</dbReference>
<feature type="compositionally biased region" description="Acidic residues" evidence="1">
    <location>
        <begin position="208"/>
        <end position="221"/>
    </location>
</feature>
<feature type="region of interest" description="Disordered" evidence="1">
    <location>
        <begin position="612"/>
        <end position="675"/>
    </location>
</feature>
<feature type="compositionally biased region" description="Acidic residues" evidence="1">
    <location>
        <begin position="909"/>
        <end position="923"/>
    </location>
</feature>
<feature type="compositionally biased region" description="Polar residues" evidence="1">
    <location>
        <begin position="1414"/>
        <end position="1427"/>
    </location>
</feature>
<feature type="compositionally biased region" description="Low complexity" evidence="1">
    <location>
        <begin position="1532"/>
        <end position="1542"/>
    </location>
</feature>
<feature type="region of interest" description="Disordered" evidence="1">
    <location>
        <begin position="853"/>
        <end position="874"/>
    </location>
</feature>
<reference evidence="3" key="1">
    <citation type="submission" date="2022-07" db="EMBL/GenBank/DDBJ databases">
        <title>Phylogenomic reconstructions and comparative analyses of Kickxellomycotina fungi.</title>
        <authorList>
            <person name="Reynolds N.K."/>
            <person name="Stajich J.E."/>
            <person name="Barry K."/>
            <person name="Grigoriev I.V."/>
            <person name="Crous P."/>
            <person name="Smith M.E."/>
        </authorList>
    </citation>
    <scope>NUCLEOTIDE SEQUENCE</scope>
    <source>
        <strain evidence="3">NBRC 105414</strain>
    </source>
</reference>
<feature type="region of interest" description="Disordered" evidence="1">
    <location>
        <begin position="204"/>
        <end position="237"/>
    </location>
</feature>
<evidence type="ECO:0000313" key="3">
    <source>
        <dbReference type="EMBL" id="KAJ2776362.1"/>
    </source>
</evidence>
<sequence>MVHGRIRPAARDASPFLGMSEHVLGQPESDSDTDGGRGGGTAEQQARRYYSRAPVPPVPTAKGEHYKSPRRGGATTMHLRVRVVAGSSGGGGDGCGAEEEGGRGPLHEAPVFSPLVVSRASWKRGSSATARSGAGALHISLPVTEATTVEDLAMAIENAHNLDPSAEGGPLVCAALFRDRAPLLFTQCVRAVLQSGDTVLAYTSTGWSDDDDEGRDSDSDSNDVVIDYAQNTGGSSNSNNSNGGCVFVPLTEATGGKRSSVVSVGNVDMGRVERLIARAPLKARFINVLVRPALLRAFMGFCALPSELALESLLFVLDVERFRHVQPSMARLLANYIYLSYIAPQAPLRINTSSMMRERIPWPFLPGWEYSPWVFDEVLASVGFTLKKHTLLRFERSPVGLRALMDSPGFSADHYVAPLRFDGDTDPMAAIADNFEPDIDVVIWVNELQADTAQMTAALSRLTVAFREQLLQRVAAQFVDERHALCLCDGYFRLASHIAPLQKQRKIKKTRKLRSFFGDNPHEALLRQQLMAVVPPSSHVPAARAAAELVARKRTAEARICGADAAAAAAAAAASSSRDGSVGSSILAEQRLLAMDSDGASDCENERMRGWAHEAMRRPSASEVRARSWSDSSSDDNNSNNRGNSGGARVNSNGWTTDEDADADRPLTARRGHRVYSDQALSRALSMIGMAHPDSQDSASSDSHGGASSDDGDDYDYDYDDGPDLRRRATTAAAAMRQHQQLPGYSVYSLSSLGRPRPSRFERKKRADKLREFFGRMDPGAGVVPAAPPDADGRASSSSVASASLRGSSSLALSDAPPAHLTPEQRHILVRRRRKLKALLGEQVEECVVSLAPPARPPIQGRSRSPPPHPPSAGVVLSALDESACSLLTPEHTSQASSGAMSSTQDPAASDDDEDNNDDDDNGDQAQQRQSRDMRDAQIRQYCKIRSVLGETAPAPCLYDRPPSHEHAGSSGGGSSSISNDDCYDDGALGEQRVRARWRRNKLVTMLGDVPTDISTVYKSDIAAAADRAGSGSGPACATGKQDRRQRVKKLRHFFGQSLSSEAMLAQGATPVRAPESPGATDSSYEFVAAAAESARFMPPDLVPADHAPVRAQFWMTGSPESQESVVTDEATSHRSSLLATLRAHKATIIGTIRRAPPRPQAARDRTSTQSSQASSSAASLKNRLSTLSAAAKPADPAAPPSPAPGKLGLLARKIIRSDAEPPLVPPARSTSIQPLLLLPPSPLPPISPNNLQASFDRSAALAATAAPALADERLQRLAYPPRVSSAERKPPHEHRDLVASALLSTPTAGTRSKPRPARSGSKGAGTKSVHWFDSPRPGPSPQEEEEPLPPPPPPVPPEQQRTPEKVEEEPLGQMSLTAQLLMDPPPAPPHSQPASAKSSMELAMAIVLRSPSTKKATIVRSPTASPRTLARSPPPLRSRFPTLPIGSPPPGPRMLLSHKASISAVGGRQLRCSAEHARPSLEGIELASLEAIELASRASADIDRNSTIIILDSSSSSSSSGDPSGSGSGSGNSSSRSSVVNGWSNSDRCSGFVTIRARRSRSFAIHRKLERATAGRKRSHTIGTGRQAETHVTALPGRDADDGIPRADRNTRRVQSMILPAQYPPEARLQRSRCVTVIPLHLELQRLLARRLAAAAERRASARRLRAPTLVTVDEVDETQPDATADTQRLRSLCAAASALCIHDPSAPSKPPAPPRPPAPLMRSAARSRAPLHSSPLRGAVLRRPASCQFATAGPAPSAAAGLRRTRSCAGRFVSVRRCSPIQPAIARYLQSANASTPLRRAPSTGYQRISMALLSRPPHLAGTTTRRSLDPRAVQRRKLSPYMESTLRRFASLEDGNLRGQAPKPRHQ</sequence>
<evidence type="ECO:0000313" key="4">
    <source>
        <dbReference type="Proteomes" id="UP001140217"/>
    </source>
</evidence>
<feature type="region of interest" description="Disordered" evidence="1">
    <location>
        <begin position="1705"/>
        <end position="1739"/>
    </location>
</feature>
<proteinExistence type="predicted"/>
<dbReference type="SUPFAM" id="SSF48097">
    <property type="entry name" value="Regulator of G-protein signaling, RGS"/>
    <property type="match status" value="1"/>
</dbReference>
<dbReference type="Pfam" id="PF00615">
    <property type="entry name" value="RGS"/>
    <property type="match status" value="1"/>
</dbReference>
<feature type="region of interest" description="Disordered" evidence="1">
    <location>
        <begin position="1414"/>
        <end position="1443"/>
    </location>
</feature>
<dbReference type="Proteomes" id="UP001140217">
    <property type="component" value="Unassembled WGS sequence"/>
</dbReference>
<dbReference type="Gene3D" id="1.10.167.10">
    <property type="entry name" value="Regulator of G-protein Signalling 4, domain 2"/>
    <property type="match status" value="1"/>
</dbReference>
<feature type="compositionally biased region" description="Pro residues" evidence="1">
    <location>
        <begin position="1709"/>
        <end position="1721"/>
    </location>
</feature>
<comment type="caution">
    <text evidence="3">The sequence shown here is derived from an EMBL/GenBank/DDBJ whole genome shotgun (WGS) entry which is preliminary data.</text>
</comment>
<protein>
    <recommendedName>
        <fullName evidence="2">RGS domain-containing protein</fullName>
    </recommendedName>
</protein>
<feature type="compositionally biased region" description="Acidic residues" evidence="1">
    <location>
        <begin position="710"/>
        <end position="722"/>
    </location>
</feature>
<feature type="compositionally biased region" description="Polar residues" evidence="1">
    <location>
        <begin position="891"/>
        <end position="904"/>
    </location>
</feature>
<keyword evidence="4" id="KW-1185">Reference proteome</keyword>
<dbReference type="OrthoDB" id="196547at2759"/>
<feature type="region of interest" description="Disordered" evidence="1">
    <location>
        <begin position="780"/>
        <end position="802"/>
    </location>
</feature>
<accession>A0A9W8H4C0</accession>
<evidence type="ECO:0000259" key="2">
    <source>
        <dbReference type="PROSITE" id="PS50132"/>
    </source>
</evidence>
<feature type="region of interest" description="Disordered" evidence="1">
    <location>
        <begin position="1"/>
        <end position="109"/>
    </location>
</feature>
<evidence type="ECO:0000256" key="1">
    <source>
        <dbReference type="SAM" id="MobiDB-lite"/>
    </source>
</evidence>
<dbReference type="InterPro" id="IPR036305">
    <property type="entry name" value="RGS_sf"/>
</dbReference>
<feature type="compositionally biased region" description="Low complexity" evidence="1">
    <location>
        <begin position="627"/>
        <end position="654"/>
    </location>
</feature>
<feature type="domain" description="RGS" evidence="2">
    <location>
        <begin position="284"/>
        <end position="404"/>
    </location>
</feature>
<feature type="region of interest" description="Disordered" evidence="1">
    <location>
        <begin position="1149"/>
        <end position="1183"/>
    </location>
</feature>
<dbReference type="SMART" id="SM00315">
    <property type="entry name" value="RGS"/>
    <property type="match status" value="1"/>
</dbReference>
<feature type="region of interest" description="Disordered" evidence="1">
    <location>
        <begin position="1302"/>
        <end position="1399"/>
    </location>
</feature>
<feature type="region of interest" description="Disordered" evidence="1">
    <location>
        <begin position="1513"/>
        <end position="1542"/>
    </location>
</feature>
<dbReference type="CDD" id="cd07440">
    <property type="entry name" value="RGS"/>
    <property type="match status" value="1"/>
</dbReference>
<feature type="region of interest" description="Disordered" evidence="1">
    <location>
        <begin position="954"/>
        <end position="984"/>
    </location>
</feature>
<dbReference type="InterPro" id="IPR044926">
    <property type="entry name" value="RGS_subdomain_2"/>
</dbReference>
<feature type="compositionally biased region" description="Low complexity" evidence="1">
    <location>
        <begin position="1514"/>
        <end position="1524"/>
    </location>
</feature>
<feature type="compositionally biased region" description="Pro residues" evidence="1">
    <location>
        <begin position="1349"/>
        <end position="1358"/>
    </location>
</feature>
<feature type="compositionally biased region" description="Low complexity" evidence="1">
    <location>
        <begin position="1722"/>
        <end position="1732"/>
    </location>
</feature>
<dbReference type="PANTHER" id="PTHR10845:SF192">
    <property type="entry name" value="DOUBLE HIT, ISOFORM B"/>
    <property type="match status" value="1"/>
</dbReference>
<gene>
    <name evidence="3" type="ORF">H4R18_005707</name>
</gene>
<dbReference type="PROSITE" id="PS50132">
    <property type="entry name" value="RGS"/>
    <property type="match status" value="1"/>
</dbReference>
<dbReference type="InterPro" id="IPR016137">
    <property type="entry name" value="RGS"/>
</dbReference>
<name>A0A9W8H4C0_9FUNG</name>
<feature type="region of interest" description="Disordered" evidence="1">
    <location>
        <begin position="891"/>
        <end position="936"/>
    </location>
</feature>
<feature type="region of interest" description="Disordered" evidence="1">
    <location>
        <begin position="691"/>
        <end position="724"/>
    </location>
</feature>
<feature type="compositionally biased region" description="Low complexity" evidence="1">
    <location>
        <begin position="1168"/>
        <end position="1180"/>
    </location>
</feature>
<feature type="compositionally biased region" description="Low complexity" evidence="1">
    <location>
        <begin position="691"/>
        <end position="709"/>
    </location>
</feature>
<dbReference type="EMBL" id="JANBUL010000368">
    <property type="protein sequence ID" value="KAJ2776362.1"/>
    <property type="molecule type" value="Genomic_DNA"/>
</dbReference>